<evidence type="ECO:0000256" key="2">
    <source>
        <dbReference type="ARBA" id="ARBA00022643"/>
    </source>
</evidence>
<gene>
    <name evidence="6" type="ORF">C8A05DRAFT_30525</name>
</gene>
<evidence type="ECO:0000256" key="3">
    <source>
        <dbReference type="ARBA" id="ARBA00022991"/>
    </source>
</evidence>
<keyword evidence="3" id="KW-0157">Chromophore</keyword>
<reference evidence="6" key="2">
    <citation type="submission" date="2023-05" db="EMBL/GenBank/DDBJ databases">
        <authorList>
            <consortium name="Lawrence Berkeley National Laboratory"/>
            <person name="Steindorff A."/>
            <person name="Hensen N."/>
            <person name="Bonometti L."/>
            <person name="Westerberg I."/>
            <person name="Brannstrom I.O."/>
            <person name="Guillou S."/>
            <person name="Cros-Aarteil S."/>
            <person name="Calhoun S."/>
            <person name="Haridas S."/>
            <person name="Kuo A."/>
            <person name="Mondo S."/>
            <person name="Pangilinan J."/>
            <person name="Riley R."/>
            <person name="Labutti K."/>
            <person name="Andreopoulos B."/>
            <person name="Lipzen A."/>
            <person name="Chen C."/>
            <person name="Yanf M."/>
            <person name="Daum C."/>
            <person name="Ng V."/>
            <person name="Clum A."/>
            <person name="Ohm R."/>
            <person name="Martin F."/>
            <person name="Silar P."/>
            <person name="Natvig D."/>
            <person name="Lalanne C."/>
            <person name="Gautier V."/>
            <person name="Ament-Velasquez S.L."/>
            <person name="Kruys A."/>
            <person name="Hutchinson M.I."/>
            <person name="Powell A.J."/>
            <person name="Barry K."/>
            <person name="Miller A.N."/>
            <person name="Grigoriev I.V."/>
            <person name="Debuchy R."/>
            <person name="Gladieux P."/>
            <person name="Thoren M.H."/>
            <person name="Johannesson H."/>
        </authorList>
    </citation>
    <scope>NUCLEOTIDE SEQUENCE</scope>
    <source>
        <strain evidence="6">CBS 103.79</strain>
    </source>
</reference>
<feature type="region of interest" description="Disordered" evidence="4">
    <location>
        <begin position="407"/>
        <end position="503"/>
    </location>
</feature>
<evidence type="ECO:0000256" key="4">
    <source>
        <dbReference type="SAM" id="MobiDB-lite"/>
    </source>
</evidence>
<evidence type="ECO:0000313" key="6">
    <source>
        <dbReference type="EMBL" id="KAK3905642.1"/>
    </source>
</evidence>
<organism evidence="6 7">
    <name type="scientific">Staphylotrichum tortipilum</name>
    <dbReference type="NCBI Taxonomy" id="2831512"/>
    <lineage>
        <taxon>Eukaryota</taxon>
        <taxon>Fungi</taxon>
        <taxon>Dikarya</taxon>
        <taxon>Ascomycota</taxon>
        <taxon>Pezizomycotina</taxon>
        <taxon>Sordariomycetes</taxon>
        <taxon>Sordariomycetidae</taxon>
        <taxon>Sordariales</taxon>
        <taxon>Chaetomiaceae</taxon>
        <taxon>Staphylotrichum</taxon>
    </lineage>
</organism>
<sequence length="746" mass="79735">MAARSDASDSPQTPRGGLSRIDEGHDAISHQYARQWSNPFVTALSPPQSSEATQQPQQHKKLPLRLRSDSGLALHPSPIPLRQYSNCSQDCLSPTQLCYARKPSIDGFSNLEEVSLDHQLSTELRGFASSDRLLPNFFEPAVIKLAFSNSSTGLRLRKFAETRPSEPDIDFLLKVEEYSRALQDVTSSMNSLSSHITTTPSLGIPSEVVSALRSNIKYCARSSLPALDRVYQDAKSTAEERLSQKLYPEFVKYQLSQCLTAALSGCCPAEAARTLYPGLGDAFCLTDPFMLDNPVVFASDGLLAMSGYRREELVGKNCRLLQGAATDPDAACRLSQALLSGREATELMLNYRPDGTPYWNLLFICPLVEKGNVRYFLGGQVNVSENMGPDYKDILGVLNFDPPHEELHSARAHAPAPSPVWPAQQAPGDPDREESAGRQSPKPTSRRQRLLGRFRRKPRSPRSSPSPDPSNSSDPTADDDPQSTTSGPRPLTPHLEHRHQQNHLQELQLDARSTPYSRILVIRYDHPTPTPSAASSSSSVPSPSSNNTRHNSRRRRSPPPSLPITFCSPHALALLGLNEAHEAVGRDVFSVLAAGLGALNVEAAGFREEILRAVASGAETGTGVRVEFEVRASSSGGGGAEAGAGGGRGGGWKGTGSASAVNGNGNTGAENGESSSGGGVGRPSLSGTLDRGAGLLSQALFAAGGKGINAGESPVRRVVGNWVPLRDGEGKVAWVVLVLTPVAAAP</sequence>
<reference evidence="6" key="1">
    <citation type="journal article" date="2023" name="Mol. Phylogenet. Evol.">
        <title>Genome-scale phylogeny and comparative genomics of the fungal order Sordariales.</title>
        <authorList>
            <person name="Hensen N."/>
            <person name="Bonometti L."/>
            <person name="Westerberg I."/>
            <person name="Brannstrom I.O."/>
            <person name="Guillou S."/>
            <person name="Cros-Aarteil S."/>
            <person name="Calhoun S."/>
            <person name="Haridas S."/>
            <person name="Kuo A."/>
            <person name="Mondo S."/>
            <person name="Pangilinan J."/>
            <person name="Riley R."/>
            <person name="LaButti K."/>
            <person name="Andreopoulos B."/>
            <person name="Lipzen A."/>
            <person name="Chen C."/>
            <person name="Yan M."/>
            <person name="Daum C."/>
            <person name="Ng V."/>
            <person name="Clum A."/>
            <person name="Steindorff A."/>
            <person name="Ohm R.A."/>
            <person name="Martin F."/>
            <person name="Silar P."/>
            <person name="Natvig D.O."/>
            <person name="Lalanne C."/>
            <person name="Gautier V."/>
            <person name="Ament-Velasquez S.L."/>
            <person name="Kruys A."/>
            <person name="Hutchinson M.I."/>
            <person name="Powell A.J."/>
            <person name="Barry K."/>
            <person name="Miller A.N."/>
            <person name="Grigoriev I.V."/>
            <person name="Debuchy R."/>
            <person name="Gladieux P."/>
            <person name="Hiltunen Thoren M."/>
            <person name="Johannesson H."/>
        </authorList>
    </citation>
    <scope>NUCLEOTIDE SEQUENCE</scope>
    <source>
        <strain evidence="6">CBS 103.79</strain>
    </source>
</reference>
<dbReference type="SUPFAM" id="SSF55785">
    <property type="entry name" value="PYP-like sensor domain (PAS domain)"/>
    <property type="match status" value="1"/>
</dbReference>
<feature type="compositionally biased region" description="Basic residues" evidence="4">
    <location>
        <begin position="444"/>
        <end position="460"/>
    </location>
</feature>
<dbReference type="InterPro" id="IPR035965">
    <property type="entry name" value="PAS-like_dom_sf"/>
</dbReference>
<dbReference type="Pfam" id="PF13426">
    <property type="entry name" value="PAS_9"/>
    <property type="match status" value="1"/>
</dbReference>
<dbReference type="Proteomes" id="UP001303889">
    <property type="component" value="Unassembled WGS sequence"/>
</dbReference>
<evidence type="ECO:0000259" key="5">
    <source>
        <dbReference type="Pfam" id="PF13426"/>
    </source>
</evidence>
<dbReference type="PANTHER" id="PTHR47429:SF2">
    <property type="entry name" value="PROTEIN TWIN LOV 1"/>
    <property type="match status" value="1"/>
</dbReference>
<feature type="compositionally biased region" description="Gly residues" evidence="4">
    <location>
        <begin position="635"/>
        <end position="654"/>
    </location>
</feature>
<keyword evidence="2" id="KW-0288">FMN</keyword>
<dbReference type="InterPro" id="IPR000014">
    <property type="entry name" value="PAS"/>
</dbReference>
<protein>
    <recommendedName>
        <fullName evidence="5">PAS domain-containing protein</fullName>
    </recommendedName>
</protein>
<dbReference type="EMBL" id="MU855351">
    <property type="protein sequence ID" value="KAK3905642.1"/>
    <property type="molecule type" value="Genomic_DNA"/>
</dbReference>
<dbReference type="NCBIfam" id="TIGR00229">
    <property type="entry name" value="sensory_box"/>
    <property type="match status" value="1"/>
</dbReference>
<dbReference type="Gene3D" id="3.30.450.20">
    <property type="entry name" value="PAS domain"/>
    <property type="match status" value="1"/>
</dbReference>
<comment type="caution">
    <text evidence="6">The sequence shown here is derived from an EMBL/GenBank/DDBJ whole genome shotgun (WGS) entry which is preliminary data.</text>
</comment>
<evidence type="ECO:0000313" key="7">
    <source>
        <dbReference type="Proteomes" id="UP001303889"/>
    </source>
</evidence>
<dbReference type="GO" id="GO:0005634">
    <property type="term" value="C:nucleus"/>
    <property type="evidence" value="ECO:0007669"/>
    <property type="project" value="TreeGrafter"/>
</dbReference>
<evidence type="ECO:0000256" key="1">
    <source>
        <dbReference type="ARBA" id="ARBA00022630"/>
    </source>
</evidence>
<keyword evidence="7" id="KW-1185">Reference proteome</keyword>
<dbReference type="AlphaFoldDB" id="A0AAN6RW51"/>
<proteinExistence type="predicted"/>
<dbReference type="PANTHER" id="PTHR47429">
    <property type="entry name" value="PROTEIN TWIN LOV 1"/>
    <property type="match status" value="1"/>
</dbReference>
<feature type="compositionally biased region" description="Low complexity" evidence="4">
    <location>
        <begin position="655"/>
        <end position="674"/>
    </location>
</feature>
<name>A0AAN6RW51_9PEZI</name>
<feature type="region of interest" description="Disordered" evidence="4">
    <location>
        <begin position="526"/>
        <end position="563"/>
    </location>
</feature>
<keyword evidence="1" id="KW-0285">Flavoprotein</keyword>
<feature type="region of interest" description="Disordered" evidence="4">
    <location>
        <begin position="1"/>
        <end position="61"/>
    </location>
</feature>
<feature type="domain" description="PAS" evidence="5">
    <location>
        <begin position="291"/>
        <end position="385"/>
    </location>
</feature>
<dbReference type="CDD" id="cd00130">
    <property type="entry name" value="PAS"/>
    <property type="match status" value="1"/>
</dbReference>
<feature type="compositionally biased region" description="Polar residues" evidence="4">
    <location>
        <begin position="32"/>
        <end position="57"/>
    </location>
</feature>
<feature type="compositionally biased region" description="Low complexity" evidence="4">
    <location>
        <begin position="531"/>
        <end position="549"/>
    </location>
</feature>
<accession>A0AAN6RW51</accession>
<feature type="region of interest" description="Disordered" evidence="4">
    <location>
        <begin position="632"/>
        <end position="684"/>
    </location>
</feature>
<feature type="compositionally biased region" description="Low complexity" evidence="4">
    <location>
        <begin position="461"/>
        <end position="475"/>
    </location>
</feature>